<proteinExistence type="predicted"/>
<reference evidence="2" key="1">
    <citation type="submission" date="2012-08" db="EMBL/GenBank/DDBJ databases">
        <title>Whole genome shotgun sequence of Gordonia rhizosphera NBRC 16068.</title>
        <authorList>
            <person name="Takarada H."/>
            <person name="Isaki S."/>
            <person name="Hosoyama A."/>
            <person name="Tsuchikane K."/>
            <person name="Katsumata H."/>
            <person name="Baba S."/>
            <person name="Ohji S."/>
            <person name="Yamazaki S."/>
            <person name="Fujita N."/>
        </authorList>
    </citation>
    <scope>NUCLEOTIDE SEQUENCE [LARGE SCALE GENOMIC DNA]</scope>
    <source>
        <strain evidence="2">NBRC 16068</strain>
    </source>
</reference>
<evidence type="ECO:0000313" key="2">
    <source>
        <dbReference type="EMBL" id="GAB92269.1"/>
    </source>
</evidence>
<dbReference type="eggNOG" id="COG1541">
    <property type="taxonomic scope" value="Bacteria"/>
</dbReference>
<dbReference type="InterPro" id="IPR045851">
    <property type="entry name" value="AMP-bd_C_sf"/>
</dbReference>
<evidence type="ECO:0000313" key="3">
    <source>
        <dbReference type="Proteomes" id="UP000008363"/>
    </source>
</evidence>
<keyword evidence="2" id="KW-0436">Ligase</keyword>
<dbReference type="InterPro" id="IPR042099">
    <property type="entry name" value="ANL_N_sf"/>
</dbReference>
<dbReference type="GO" id="GO:0016874">
    <property type="term" value="F:ligase activity"/>
    <property type="evidence" value="ECO:0007669"/>
    <property type="project" value="UniProtKB-KW"/>
</dbReference>
<dbReference type="AlphaFoldDB" id="K6X0E3"/>
<keyword evidence="3" id="KW-1185">Reference proteome</keyword>
<comment type="caution">
    <text evidence="2">The sequence shown here is derived from an EMBL/GenBank/DDBJ whole genome shotgun (WGS) entry which is preliminary data.</text>
</comment>
<sequence>MEDQLTTHSGLDPDTRPAESAVEEYELLEPDLERAPRDEIRAHQEKAVVELVHYAWERSPLYRSLWGAAGVTPDDVTNLAEFSERIPTLTKADIGAFREKTGDVYGGLLCVDPSELVSVTSTSGTTSAPELLPEIWTDAPPLPAISARDLYVHGLRPGDRVVVAVGTFRNYFDEFYQAMGLIPVFADSWLGQGEGILRAIKENRAAYMQVHLPAIMELEKLEAKYDLREALSSIKFLSFAGQPMGAALKRKVTEDWGVKVVTYTSAGDTGTAWEGPGFDGFQLWEDTVYPEVVDVGSGKPVPEGAIGELVATDIDNRAAPYIRFRSGDLVRMSTEPSSIGRTHARMWVSGRAGDETIVDGKAIVVGDVWQIVERQPELSDGMFQILRSRGPMNRLRLRVGYAPERTADIGELEQRVTGELEAGLGVGVEVAMLTLEDILQYSSSAAKFPRTVKV</sequence>
<feature type="region of interest" description="Disordered" evidence="1">
    <location>
        <begin position="1"/>
        <end position="23"/>
    </location>
</feature>
<evidence type="ECO:0000256" key="1">
    <source>
        <dbReference type="SAM" id="MobiDB-lite"/>
    </source>
</evidence>
<dbReference type="PANTHER" id="PTHR43845:SF1">
    <property type="entry name" value="BLR5969 PROTEIN"/>
    <property type="match status" value="1"/>
</dbReference>
<dbReference type="Proteomes" id="UP000008363">
    <property type="component" value="Unassembled WGS sequence"/>
</dbReference>
<dbReference type="STRING" id="1108045.GORHZ_169_00150"/>
<dbReference type="EMBL" id="BAHC01000169">
    <property type="protein sequence ID" value="GAB92269.1"/>
    <property type="molecule type" value="Genomic_DNA"/>
</dbReference>
<organism evidence="2 3">
    <name type="scientific">Gordonia rhizosphera NBRC 16068</name>
    <dbReference type="NCBI Taxonomy" id="1108045"/>
    <lineage>
        <taxon>Bacteria</taxon>
        <taxon>Bacillati</taxon>
        <taxon>Actinomycetota</taxon>
        <taxon>Actinomycetes</taxon>
        <taxon>Mycobacteriales</taxon>
        <taxon>Gordoniaceae</taxon>
        <taxon>Gordonia</taxon>
    </lineage>
</organism>
<dbReference type="Gene3D" id="3.30.300.30">
    <property type="match status" value="1"/>
</dbReference>
<dbReference type="PANTHER" id="PTHR43845">
    <property type="entry name" value="BLR5969 PROTEIN"/>
    <property type="match status" value="1"/>
</dbReference>
<dbReference type="Gene3D" id="3.40.50.12780">
    <property type="entry name" value="N-terminal domain of ligase-like"/>
    <property type="match status" value="1"/>
</dbReference>
<dbReference type="SUPFAM" id="SSF56801">
    <property type="entry name" value="Acetyl-CoA synthetase-like"/>
    <property type="match status" value="1"/>
</dbReference>
<protein>
    <submittedName>
        <fullName evidence="2">Putative phenylacetate-coenzyme A ligase</fullName>
    </submittedName>
</protein>
<gene>
    <name evidence="2" type="ORF">GORHZ_169_00150</name>
</gene>
<accession>K6X0E3</accession>
<name>K6X0E3_9ACTN</name>